<feature type="transmembrane region" description="Helical" evidence="6">
    <location>
        <begin position="391"/>
        <end position="413"/>
    </location>
</feature>
<dbReference type="Pfam" id="PF23188">
    <property type="entry name" value="THU_Piezo1"/>
    <property type="match status" value="1"/>
</dbReference>
<keyword evidence="5 6" id="KW-0472">Membrane</keyword>
<feature type="transmembrane region" description="Helical" evidence="6">
    <location>
        <begin position="477"/>
        <end position="498"/>
    </location>
</feature>
<dbReference type="GO" id="GO:0016020">
    <property type="term" value="C:membrane"/>
    <property type="evidence" value="ECO:0007669"/>
    <property type="project" value="UniProtKB-SubCell"/>
</dbReference>
<protein>
    <recommendedName>
        <fullName evidence="12">Piezo non-specific cation channel R-Ras-binding domain-containing protein</fullName>
    </recommendedName>
</protein>
<evidence type="ECO:0000259" key="9">
    <source>
        <dbReference type="Pfam" id="PF24874"/>
    </source>
</evidence>
<dbReference type="GO" id="GO:0071260">
    <property type="term" value="P:cellular response to mechanical stimulus"/>
    <property type="evidence" value="ECO:0007669"/>
    <property type="project" value="TreeGrafter"/>
</dbReference>
<keyword evidence="4 6" id="KW-1133">Transmembrane helix</keyword>
<feature type="domain" description="Piezo THU9 and anchor" evidence="9">
    <location>
        <begin position="261"/>
        <end position="499"/>
    </location>
</feature>
<feature type="transmembrane region" description="Helical" evidence="6">
    <location>
        <begin position="335"/>
        <end position="354"/>
    </location>
</feature>
<keyword evidence="11" id="KW-1185">Reference proteome</keyword>
<feature type="transmembrane region" description="Helical" evidence="6">
    <location>
        <begin position="6"/>
        <end position="28"/>
    </location>
</feature>
<feature type="transmembrane region" description="Helical" evidence="6">
    <location>
        <begin position="263"/>
        <end position="282"/>
    </location>
</feature>
<dbReference type="GO" id="GO:0050982">
    <property type="term" value="P:detection of mechanical stimulus"/>
    <property type="evidence" value="ECO:0007669"/>
    <property type="project" value="TreeGrafter"/>
</dbReference>
<proteinExistence type="inferred from homology"/>
<dbReference type="PANTHER" id="PTHR13167">
    <property type="entry name" value="PIEZO-TYPE MECHANOSENSITIVE ION CHANNEL COMPONENT"/>
    <property type="match status" value="1"/>
</dbReference>
<feature type="transmembrane region" description="Helical" evidence="6">
    <location>
        <begin position="302"/>
        <end position="323"/>
    </location>
</feature>
<keyword evidence="3 6" id="KW-0812">Transmembrane</keyword>
<feature type="transmembrane region" description="Helical" evidence="6">
    <location>
        <begin position="360"/>
        <end position="379"/>
    </location>
</feature>
<dbReference type="Proteomes" id="UP001431209">
    <property type="component" value="Unassembled WGS sequence"/>
</dbReference>
<comment type="subcellular location">
    <subcellularLocation>
        <location evidence="1">Membrane</location>
        <topology evidence="1">Multi-pass membrane protein</topology>
    </subcellularLocation>
</comment>
<name>A0AAW2YSQ4_9EUKA</name>
<dbReference type="InterPro" id="IPR031334">
    <property type="entry name" value="Piezo_cap_dom"/>
</dbReference>
<evidence type="ECO:0000313" key="11">
    <source>
        <dbReference type="Proteomes" id="UP001431209"/>
    </source>
</evidence>
<dbReference type="PANTHER" id="PTHR13167:SF25">
    <property type="entry name" value="PIEZO-TYPE MECHANOSENSITIVE ION CHANNEL COMPONENT"/>
    <property type="match status" value="1"/>
</dbReference>
<comment type="similarity">
    <text evidence="2">Belongs to the PIEZO (TC 1.A.75) family.</text>
</comment>
<dbReference type="Pfam" id="PF12166">
    <property type="entry name" value="Piezo_cap"/>
    <property type="match status" value="1"/>
</dbReference>
<sequence length="857" mass="99594">MCYLAMVINLIVSPTIINALFTVVAFGFAGMQYPYPNKRYWEITLFCCMFALSLQYILHIVQKTWYSASVIENSLLRWIGSSYQENNNLFGVICTYLLIMLCMFHHRDVLKRRGDWVNWDENLEAELKRAEKKRRREELMANGLMHLHNDEEDTDLSTEEHQVEPNTKISHQLRRRSNSNRLSITISNNDDPSLINNKQRRISMQQQMTMIETSPDDHSKKRRRRNNNILVDAWKRLWTNTKHMVVNYFQGLVNEETKLGRDLFVVTVVTDIFGFLFFFFSFSYMSGRHNDGAITSITSNQLSGYFVMVLFLFFLEICVERVIYLKSSLKSKLTFHLAVVIAYHVVYLVMYDYISKMQNKLGVVLLNVLFMIKSFYMWVSCLQIKSGYPTMGIYTSFFVKSYFWVFNIVYLIWRAIPFVFELKTLLDWTFIKTTLNFYEWLKMEDIYSTLYTRKCDLEYKKILGRSFGKGQFYTTKLGSGFLLFVLICFVIFFPLLFYSTANPTFIMNSVTSVKIEIEIGGFRNIYQNQLSVQGDCDDKDRGDNIFDGCARNVESILNKYYVEKASSEVLKKHVRDDFVDYDSDAKVQAFVLSSYSEVYWTISTPSRLLLSDVLERNMSNGLDLRFVTQVTRLGPANNKVSSLVQAHRLSDHQRQMLSNMIKYPEKFSDPSFDLMFSSPYNPFMINKAQDGLSSVGVTNSNYYPNCTLGVRQDGTFKSNNLLYWNFNCSNTMPLSQSLDGDKIGGFGPFFFIQSGLISADSNVLISTVSSFGIITLYTSFVLTVGRFVRIYASGLVSAIHYEDLDNVDLLLSYTMDIYMAREAEDLELEEIMFVHLLRIYRDTSLIQIWTNTNKSTL</sequence>
<evidence type="ECO:0000256" key="2">
    <source>
        <dbReference type="ARBA" id="ARBA00007821"/>
    </source>
</evidence>
<evidence type="ECO:0000256" key="6">
    <source>
        <dbReference type="SAM" id="Phobius"/>
    </source>
</evidence>
<dbReference type="InterPro" id="IPR027272">
    <property type="entry name" value="Piezo"/>
</dbReference>
<dbReference type="InterPro" id="IPR056768">
    <property type="entry name" value="THU_Piezo"/>
</dbReference>
<dbReference type="InterPro" id="IPR056770">
    <property type="entry name" value="Piezo_THU9_anchor"/>
</dbReference>
<comment type="caution">
    <text evidence="10">The sequence shown here is derived from an EMBL/GenBank/DDBJ whole genome shotgun (WGS) entry which is preliminary data.</text>
</comment>
<dbReference type="GO" id="GO:0042391">
    <property type="term" value="P:regulation of membrane potential"/>
    <property type="evidence" value="ECO:0007669"/>
    <property type="project" value="TreeGrafter"/>
</dbReference>
<dbReference type="EMBL" id="JAOPGA020000603">
    <property type="protein sequence ID" value="KAL0479841.1"/>
    <property type="molecule type" value="Genomic_DNA"/>
</dbReference>
<dbReference type="GO" id="GO:0008381">
    <property type="term" value="F:mechanosensitive monoatomic ion channel activity"/>
    <property type="evidence" value="ECO:0007669"/>
    <property type="project" value="InterPro"/>
</dbReference>
<organism evidence="10 11">
    <name type="scientific">Acrasis kona</name>
    <dbReference type="NCBI Taxonomy" id="1008807"/>
    <lineage>
        <taxon>Eukaryota</taxon>
        <taxon>Discoba</taxon>
        <taxon>Heterolobosea</taxon>
        <taxon>Tetramitia</taxon>
        <taxon>Eutetramitia</taxon>
        <taxon>Acrasidae</taxon>
        <taxon>Acrasis</taxon>
    </lineage>
</organism>
<reference evidence="10 11" key="1">
    <citation type="submission" date="2024-03" db="EMBL/GenBank/DDBJ databases">
        <title>The Acrasis kona genome and developmental transcriptomes reveal deep origins of eukaryotic multicellular pathways.</title>
        <authorList>
            <person name="Sheikh S."/>
            <person name="Fu C.-J."/>
            <person name="Brown M.W."/>
            <person name="Baldauf S.L."/>
        </authorList>
    </citation>
    <scope>NUCLEOTIDE SEQUENCE [LARGE SCALE GENOMIC DNA]</scope>
    <source>
        <strain evidence="10 11">ATCC MYA-3509</strain>
    </source>
</reference>
<evidence type="ECO:0008006" key="12">
    <source>
        <dbReference type="Google" id="ProtNLM"/>
    </source>
</evidence>
<evidence type="ECO:0000259" key="7">
    <source>
        <dbReference type="Pfam" id="PF12166"/>
    </source>
</evidence>
<feature type="domain" description="Piezo transmembrane helical unit" evidence="8">
    <location>
        <begin position="1"/>
        <end position="116"/>
    </location>
</feature>
<feature type="transmembrane region" description="Helical" evidence="6">
    <location>
        <begin position="40"/>
        <end position="58"/>
    </location>
</feature>
<feature type="transmembrane region" description="Helical" evidence="6">
    <location>
        <begin position="87"/>
        <end position="104"/>
    </location>
</feature>
<evidence type="ECO:0000256" key="1">
    <source>
        <dbReference type="ARBA" id="ARBA00004141"/>
    </source>
</evidence>
<evidence type="ECO:0000259" key="8">
    <source>
        <dbReference type="Pfam" id="PF23188"/>
    </source>
</evidence>
<gene>
    <name evidence="10" type="ORF">AKO1_007465</name>
</gene>
<feature type="domain" description="Piezo non-specific cation channel cap" evidence="7">
    <location>
        <begin position="566"/>
        <end position="851"/>
    </location>
</feature>
<dbReference type="GO" id="GO:0005261">
    <property type="term" value="F:monoatomic cation channel activity"/>
    <property type="evidence" value="ECO:0007669"/>
    <property type="project" value="TreeGrafter"/>
</dbReference>
<evidence type="ECO:0000256" key="5">
    <source>
        <dbReference type="ARBA" id="ARBA00023136"/>
    </source>
</evidence>
<evidence type="ECO:0000256" key="4">
    <source>
        <dbReference type="ARBA" id="ARBA00022989"/>
    </source>
</evidence>
<evidence type="ECO:0000313" key="10">
    <source>
        <dbReference type="EMBL" id="KAL0479841.1"/>
    </source>
</evidence>
<dbReference type="AlphaFoldDB" id="A0AAW2YSQ4"/>
<evidence type="ECO:0000256" key="3">
    <source>
        <dbReference type="ARBA" id="ARBA00022692"/>
    </source>
</evidence>
<accession>A0AAW2YSQ4</accession>
<dbReference type="Pfam" id="PF24874">
    <property type="entry name" value="Piezo_THU9_anchor"/>
    <property type="match status" value="1"/>
</dbReference>